<reference evidence="3 4" key="1">
    <citation type="journal article" date="2021" name="Nat. Plants">
        <title>The Taxus genome provides insights into paclitaxel biosynthesis.</title>
        <authorList>
            <person name="Xiong X."/>
            <person name="Gou J."/>
            <person name="Liao Q."/>
            <person name="Li Y."/>
            <person name="Zhou Q."/>
            <person name="Bi G."/>
            <person name="Li C."/>
            <person name="Du R."/>
            <person name="Wang X."/>
            <person name="Sun T."/>
            <person name="Guo L."/>
            <person name="Liang H."/>
            <person name="Lu P."/>
            <person name="Wu Y."/>
            <person name="Zhang Z."/>
            <person name="Ro D.K."/>
            <person name="Shang Y."/>
            <person name="Huang S."/>
            <person name="Yan J."/>
        </authorList>
    </citation>
    <scope>NUCLEOTIDE SEQUENCE [LARGE SCALE GENOMIC DNA]</scope>
    <source>
        <strain evidence="3">Ta-2019</strain>
    </source>
</reference>
<dbReference type="Proteomes" id="UP000824469">
    <property type="component" value="Unassembled WGS sequence"/>
</dbReference>
<accession>A0AA38L2P2</accession>
<evidence type="ECO:0000256" key="1">
    <source>
        <dbReference type="SAM" id="MobiDB-lite"/>
    </source>
</evidence>
<dbReference type="EMBL" id="JAHRHJ020000006">
    <property type="protein sequence ID" value="KAH9312873.1"/>
    <property type="molecule type" value="Genomic_DNA"/>
</dbReference>
<keyword evidence="2" id="KW-0472">Membrane</keyword>
<feature type="transmembrane region" description="Helical" evidence="2">
    <location>
        <begin position="47"/>
        <end position="75"/>
    </location>
</feature>
<name>A0AA38L2P2_TAXCH</name>
<evidence type="ECO:0000313" key="4">
    <source>
        <dbReference type="Proteomes" id="UP000824469"/>
    </source>
</evidence>
<dbReference type="PANTHER" id="PTHR31133">
    <property type="entry name" value="MEMBRANE PROTEIN"/>
    <property type="match status" value="1"/>
</dbReference>
<comment type="caution">
    <text evidence="3">The sequence shown here is derived from an EMBL/GenBank/DDBJ whole genome shotgun (WGS) entry which is preliminary data.</text>
</comment>
<dbReference type="InterPro" id="IPR040229">
    <property type="entry name" value="At3g27390-like"/>
</dbReference>
<dbReference type="PANTHER" id="PTHR31133:SF9">
    <property type="entry name" value="TRANSMEMBRANE PROTEIN"/>
    <property type="match status" value="1"/>
</dbReference>
<keyword evidence="4" id="KW-1185">Reference proteome</keyword>
<feature type="compositionally biased region" description="Polar residues" evidence="1">
    <location>
        <begin position="613"/>
        <end position="625"/>
    </location>
</feature>
<organism evidence="3 4">
    <name type="scientific">Taxus chinensis</name>
    <name type="common">Chinese yew</name>
    <name type="synonym">Taxus wallichiana var. chinensis</name>
    <dbReference type="NCBI Taxonomy" id="29808"/>
    <lineage>
        <taxon>Eukaryota</taxon>
        <taxon>Viridiplantae</taxon>
        <taxon>Streptophyta</taxon>
        <taxon>Embryophyta</taxon>
        <taxon>Tracheophyta</taxon>
        <taxon>Spermatophyta</taxon>
        <taxon>Pinopsida</taxon>
        <taxon>Pinidae</taxon>
        <taxon>Conifers II</taxon>
        <taxon>Cupressales</taxon>
        <taxon>Taxaceae</taxon>
        <taxon>Taxus</taxon>
    </lineage>
</organism>
<gene>
    <name evidence="3" type="ORF">KI387_027908</name>
</gene>
<proteinExistence type="predicted"/>
<evidence type="ECO:0000313" key="3">
    <source>
        <dbReference type="EMBL" id="KAH9312873.1"/>
    </source>
</evidence>
<dbReference type="AlphaFoldDB" id="A0AA38L2P2"/>
<protein>
    <submittedName>
        <fullName evidence="3">Uncharacterized protein</fullName>
    </submittedName>
</protein>
<feature type="region of interest" description="Disordered" evidence="1">
    <location>
        <begin position="593"/>
        <end position="625"/>
    </location>
</feature>
<keyword evidence="2" id="KW-1133">Transmembrane helix</keyword>
<feature type="transmembrane region" description="Helical" evidence="2">
    <location>
        <begin position="6"/>
        <end position="35"/>
    </location>
</feature>
<feature type="compositionally biased region" description="Basic and acidic residues" evidence="1">
    <location>
        <begin position="600"/>
        <end position="612"/>
    </location>
</feature>
<keyword evidence="2" id="KW-0812">Transmembrane</keyword>
<evidence type="ECO:0000256" key="2">
    <source>
        <dbReference type="SAM" id="Phobius"/>
    </source>
</evidence>
<feature type="transmembrane region" description="Helical" evidence="2">
    <location>
        <begin position="222"/>
        <end position="246"/>
    </location>
</feature>
<sequence>MQYLGPLAALIIAVGNSAVTIGLWPAHAFWTYYCLARTRQVGPILKAVTLISLVVPIILVPITVILGSILLGLGYGLVTPLMATFEAVGEGEDKFIHCFVDGTLSTVEGSCTVVRDFTDVCFHSYFSFMDELRDQPPKDGRPLDIKLSDISGYQDFRSEQITVLLRFEVNIDSSLKNSACWKHDLRFKALSPRTVYIHYRGVCFYSMRRDPIRIVARLPGCVLAGLLGVILDVPIITLLAVCKAPYMLLKGWHRLLHDLIGREGPFLDTACVPFAGLAILFWPLAVMGSVLAAFLSSIFLGLYGAVVVYQEASIQLGLSYIVCAIALFDEYSNDLLHMREGSCFPRPEYRHQRKSFSGPMQTFNAPDKENTGTVNSAGNSIPKKRAPERTKSLKRSLKELKSLQMWDRLFNSCEFYGRALVRAGVIRLSDIEDWISTGKSRILNVGLPAYSILQSLLHSVKFDSSDFLLSDGVELTKSDRAEDRVVEWFFHPLMIMKEQIQAYKLEESESLYLSKLVLLGSSPERMEAWKNGGIPPKDEVKKAELEGLSRRLQGIATSLSRMPTFRRRFQNVVKVLYQEATVGTQIRRLSTARSLPTVKSENKLGRKQEPTKENQATNQCNDNSV</sequence>